<dbReference type="Pfam" id="PF25568">
    <property type="entry name" value="AAA_lid_At3g28540"/>
    <property type="match status" value="1"/>
</dbReference>
<dbReference type="Gene3D" id="6.10.280.40">
    <property type="match status" value="1"/>
</dbReference>
<dbReference type="EnsemblPlants" id="TuG1812S0001497700.01.T01">
    <property type="protein sequence ID" value="TuG1812S0001497700.01.T01"/>
    <property type="gene ID" value="TuG1812S0001497700.01"/>
</dbReference>
<evidence type="ECO:0000256" key="3">
    <source>
        <dbReference type="SAM" id="MobiDB-lite"/>
    </source>
</evidence>
<dbReference type="EnsemblPlants" id="TuG1812G0100000335.01.T01">
    <property type="protein sequence ID" value="TuG1812G0100000335.01.T01"/>
    <property type="gene ID" value="TuG1812G0100000335.01"/>
</dbReference>
<name>A0A8R7VD39_TRIUA</name>
<proteinExistence type="inferred from homology"/>
<evidence type="ECO:0000313" key="5">
    <source>
        <dbReference type="EnsemblPlants" id="TuG1812G0100000335.01.T01"/>
    </source>
</evidence>
<dbReference type="AlphaFoldDB" id="A0A8R7VD39"/>
<accession>A0A8R7VD39</accession>
<dbReference type="Gene3D" id="3.40.50.300">
    <property type="entry name" value="P-loop containing nucleotide triphosphate hydrolases"/>
    <property type="match status" value="1"/>
</dbReference>
<dbReference type="Proteomes" id="UP000015106">
    <property type="component" value="Chromosome 1"/>
</dbReference>
<dbReference type="Gramene" id="TuG1812S0002994000.01.T01">
    <property type="protein sequence ID" value="TuG1812S0002994000.01.T01"/>
    <property type="gene ID" value="TuG1812S0002994000.01"/>
</dbReference>
<dbReference type="GO" id="GO:0016887">
    <property type="term" value="F:ATP hydrolysis activity"/>
    <property type="evidence" value="ECO:0007669"/>
    <property type="project" value="InterPro"/>
</dbReference>
<organism evidence="6 7">
    <name type="scientific">Triticum urartu</name>
    <name type="common">Red wild einkorn</name>
    <name type="synonym">Crithodium urartu</name>
    <dbReference type="NCBI Taxonomy" id="4572"/>
    <lineage>
        <taxon>Eukaryota</taxon>
        <taxon>Viridiplantae</taxon>
        <taxon>Streptophyta</taxon>
        <taxon>Embryophyta</taxon>
        <taxon>Tracheophyta</taxon>
        <taxon>Spermatophyta</taxon>
        <taxon>Magnoliopsida</taxon>
        <taxon>Liliopsida</taxon>
        <taxon>Poales</taxon>
        <taxon>Poaceae</taxon>
        <taxon>BOP clade</taxon>
        <taxon>Pooideae</taxon>
        <taxon>Triticodae</taxon>
        <taxon>Triticeae</taxon>
        <taxon>Triticinae</taxon>
        <taxon>Triticum</taxon>
    </lineage>
</organism>
<dbReference type="InterPro" id="IPR058017">
    <property type="entry name" value="At3g28540-like_C"/>
</dbReference>
<evidence type="ECO:0000256" key="1">
    <source>
        <dbReference type="ARBA" id="ARBA00007448"/>
    </source>
</evidence>
<feature type="compositionally biased region" description="Low complexity" evidence="3">
    <location>
        <begin position="86"/>
        <end position="102"/>
    </location>
</feature>
<reference evidence="6" key="3">
    <citation type="submission" date="2022-06" db="UniProtKB">
        <authorList>
            <consortium name="EnsemblPlants"/>
        </authorList>
    </citation>
    <scope>IDENTIFICATION</scope>
</reference>
<feature type="domain" description="AAA+ ATPase" evidence="4">
    <location>
        <begin position="153"/>
        <end position="311"/>
    </location>
</feature>
<dbReference type="PANTHER" id="PTHR23070">
    <property type="entry name" value="BCS1 AAA-TYPE ATPASE"/>
    <property type="match status" value="1"/>
</dbReference>
<feature type="region of interest" description="Disordered" evidence="3">
    <location>
        <begin position="83"/>
        <end position="161"/>
    </location>
</feature>
<keyword evidence="2" id="KW-0067">ATP-binding</keyword>
<evidence type="ECO:0000259" key="4">
    <source>
        <dbReference type="SMART" id="SM00382"/>
    </source>
</evidence>
<dbReference type="InterPro" id="IPR003960">
    <property type="entry name" value="ATPase_AAA_CS"/>
</dbReference>
<evidence type="ECO:0000256" key="2">
    <source>
        <dbReference type="RuleBase" id="RU003651"/>
    </source>
</evidence>
<sequence length="374" mass="41102">MGRTSSRPSSAVANGNPISLLTTNRRSSTPSKAPNSGGSPTRSAYVPASSSDTLVMRSAASTEFHSIAASATNSKIHICPTSLERAAPSSPTTASAASSPTAQMERIAGATWRSSTRRRSIRLPWTPRRSRPSSTTSMPSDKERATTTRSARHGSVGLLFGPPGTGKSTMIAAISNHLEYDIYDLELTAVNDNTELRKLFIQTKGKSIIVIEDIDRSVDFTSKCKRRDKKSGDESDNTELRKLFIQKKERGEDADGTKLTLCGMLNFIDGLWSACGSERIIIFTTNNMDKLDPALIRPGRMDKHIEMSYCRFEAFKVLAKNYLDITITAHHFFELFTEIGKLLQEVDMSPAEVAGHLMRTEEEDADACLKRTEE</sequence>
<dbReference type="InterPro" id="IPR003959">
    <property type="entry name" value="ATPase_AAA_core"/>
</dbReference>
<dbReference type="InterPro" id="IPR003593">
    <property type="entry name" value="AAA+_ATPase"/>
</dbReference>
<dbReference type="SMART" id="SM00382">
    <property type="entry name" value="AAA"/>
    <property type="match status" value="1"/>
</dbReference>
<feature type="region of interest" description="Disordered" evidence="3">
    <location>
        <begin position="1"/>
        <end position="46"/>
    </location>
</feature>
<dbReference type="SUPFAM" id="SSF52540">
    <property type="entry name" value="P-loop containing nucleoside triphosphate hydrolases"/>
    <property type="match status" value="1"/>
</dbReference>
<dbReference type="Pfam" id="PF00004">
    <property type="entry name" value="AAA"/>
    <property type="match status" value="1"/>
</dbReference>
<evidence type="ECO:0000313" key="6">
    <source>
        <dbReference type="EnsemblPlants" id="TuG1812S0001497700.01.T01"/>
    </source>
</evidence>
<dbReference type="GO" id="GO:0005524">
    <property type="term" value="F:ATP binding"/>
    <property type="evidence" value="ECO:0007669"/>
    <property type="project" value="UniProtKB-KW"/>
</dbReference>
<dbReference type="InterPro" id="IPR050747">
    <property type="entry name" value="Mitochondrial_chaperone_BCS1"/>
</dbReference>
<dbReference type="Gramene" id="TuG1812G0100000335.01.T01">
    <property type="protein sequence ID" value="TuG1812G0100000335.01.T01"/>
    <property type="gene ID" value="TuG1812G0100000335.01"/>
</dbReference>
<evidence type="ECO:0000313" key="7">
    <source>
        <dbReference type="Proteomes" id="UP000015106"/>
    </source>
</evidence>
<keyword evidence="7" id="KW-1185">Reference proteome</keyword>
<comment type="similarity">
    <text evidence="1">Belongs to the AAA ATPase family. BCS1 subfamily.</text>
</comment>
<protein>
    <recommendedName>
        <fullName evidence="4">AAA+ ATPase domain-containing protein</fullName>
    </recommendedName>
</protein>
<dbReference type="PROSITE" id="PS00674">
    <property type="entry name" value="AAA"/>
    <property type="match status" value="1"/>
</dbReference>
<keyword evidence="2" id="KW-0547">Nucleotide-binding</keyword>
<dbReference type="EnsemblPlants" id="TuG1812S0002994000.01.T01">
    <property type="protein sequence ID" value="TuG1812S0002994000.01.T01"/>
    <property type="gene ID" value="TuG1812S0002994000.01"/>
</dbReference>
<dbReference type="Gramene" id="TuG1812S0001497700.01.T01">
    <property type="protein sequence ID" value="TuG1812S0001497700.01.T01"/>
    <property type="gene ID" value="TuG1812S0001497700.01"/>
</dbReference>
<dbReference type="InterPro" id="IPR027417">
    <property type="entry name" value="P-loop_NTPase"/>
</dbReference>
<reference evidence="7" key="1">
    <citation type="journal article" date="2013" name="Nature">
        <title>Draft genome of the wheat A-genome progenitor Triticum urartu.</title>
        <authorList>
            <person name="Ling H.Q."/>
            <person name="Zhao S."/>
            <person name="Liu D."/>
            <person name="Wang J."/>
            <person name="Sun H."/>
            <person name="Zhang C."/>
            <person name="Fan H."/>
            <person name="Li D."/>
            <person name="Dong L."/>
            <person name="Tao Y."/>
            <person name="Gao C."/>
            <person name="Wu H."/>
            <person name="Li Y."/>
            <person name="Cui Y."/>
            <person name="Guo X."/>
            <person name="Zheng S."/>
            <person name="Wang B."/>
            <person name="Yu K."/>
            <person name="Liang Q."/>
            <person name="Yang W."/>
            <person name="Lou X."/>
            <person name="Chen J."/>
            <person name="Feng M."/>
            <person name="Jian J."/>
            <person name="Zhang X."/>
            <person name="Luo G."/>
            <person name="Jiang Y."/>
            <person name="Liu J."/>
            <person name="Wang Z."/>
            <person name="Sha Y."/>
            <person name="Zhang B."/>
            <person name="Wu H."/>
            <person name="Tang D."/>
            <person name="Shen Q."/>
            <person name="Xue P."/>
            <person name="Zou S."/>
            <person name="Wang X."/>
            <person name="Liu X."/>
            <person name="Wang F."/>
            <person name="Yang Y."/>
            <person name="An X."/>
            <person name="Dong Z."/>
            <person name="Zhang K."/>
            <person name="Zhang X."/>
            <person name="Luo M.C."/>
            <person name="Dvorak J."/>
            <person name="Tong Y."/>
            <person name="Wang J."/>
            <person name="Yang H."/>
            <person name="Li Z."/>
            <person name="Wang D."/>
            <person name="Zhang A."/>
            <person name="Wang J."/>
        </authorList>
    </citation>
    <scope>NUCLEOTIDE SEQUENCE</scope>
    <source>
        <strain evidence="7">cv. G1812</strain>
    </source>
</reference>
<reference evidence="5" key="2">
    <citation type="submission" date="2018-03" db="EMBL/GenBank/DDBJ databases">
        <title>The Triticum urartu genome reveals the dynamic nature of wheat genome evolution.</title>
        <authorList>
            <person name="Ling H."/>
            <person name="Ma B."/>
            <person name="Shi X."/>
            <person name="Liu H."/>
            <person name="Dong L."/>
            <person name="Sun H."/>
            <person name="Cao Y."/>
            <person name="Gao Q."/>
            <person name="Zheng S."/>
            <person name="Li Y."/>
            <person name="Yu Y."/>
            <person name="Du H."/>
            <person name="Qi M."/>
            <person name="Li Y."/>
            <person name="Yu H."/>
            <person name="Cui Y."/>
            <person name="Wang N."/>
            <person name="Chen C."/>
            <person name="Wu H."/>
            <person name="Zhao Y."/>
            <person name="Zhang J."/>
            <person name="Li Y."/>
            <person name="Zhou W."/>
            <person name="Zhang B."/>
            <person name="Hu W."/>
            <person name="Eijk M."/>
            <person name="Tang J."/>
            <person name="Witsenboer H."/>
            <person name="Zhao S."/>
            <person name="Li Z."/>
            <person name="Zhang A."/>
            <person name="Wang D."/>
            <person name="Liang C."/>
        </authorList>
    </citation>
    <scope>NUCLEOTIDE SEQUENCE [LARGE SCALE GENOMIC DNA]</scope>
    <source>
        <strain evidence="5">cv. G1812</strain>
    </source>
</reference>